<proteinExistence type="predicted"/>
<dbReference type="Pfam" id="PF12697">
    <property type="entry name" value="Abhydrolase_6"/>
    <property type="match status" value="1"/>
</dbReference>
<name>A0A285TWL1_9HYPH</name>
<dbReference type="PANTHER" id="PTHR43798:SF33">
    <property type="entry name" value="HYDROLASE, PUTATIVE (AFU_ORTHOLOGUE AFUA_2G14860)-RELATED"/>
    <property type="match status" value="1"/>
</dbReference>
<keyword evidence="2" id="KW-0670">Pyruvate</keyword>
<evidence type="ECO:0000313" key="3">
    <source>
        <dbReference type="Proteomes" id="UP000219331"/>
    </source>
</evidence>
<dbReference type="Gene3D" id="3.40.50.1820">
    <property type="entry name" value="alpha/beta hydrolase"/>
    <property type="match status" value="1"/>
</dbReference>
<dbReference type="GO" id="GO:0016740">
    <property type="term" value="F:transferase activity"/>
    <property type="evidence" value="ECO:0007669"/>
    <property type="project" value="UniProtKB-KW"/>
</dbReference>
<evidence type="ECO:0000259" key="1">
    <source>
        <dbReference type="Pfam" id="PF12697"/>
    </source>
</evidence>
<keyword evidence="2" id="KW-0808">Transferase</keyword>
<protein>
    <submittedName>
        <fullName evidence="2">Pyruvate dehydrogenase E2 component (Dihydrolipoamide acetyltransferase)</fullName>
    </submittedName>
</protein>
<dbReference type="InterPro" id="IPR000073">
    <property type="entry name" value="AB_hydrolase_1"/>
</dbReference>
<gene>
    <name evidence="2" type="ORF">SAMN05421512_11634</name>
</gene>
<dbReference type="Proteomes" id="UP000219331">
    <property type="component" value="Unassembled WGS sequence"/>
</dbReference>
<dbReference type="STRING" id="538381.GCA_001696535_04084"/>
<dbReference type="RefSeq" id="WP_097176579.1">
    <property type="nucleotide sequence ID" value="NZ_OBML01000016.1"/>
</dbReference>
<sequence>MSELPPSILPVTASGPDSPEPVVLLHGFGGDARGFATLQGELSRSRRTLAFDLPGHGRALGWPKIGGAVVASRAVLGSLEALGLTRVHLVGHSMGGAAAALVALKAPERVASLTLLGPGGFGREINSTLLRRYAAAREAVELELLLEQFFGLGFDLPRLVVRQAVETRARPGVCETLCEIVETLLDGKDQKTLPIAEIAALGPPVRLIWGAQDRVLPATHARGLPGDIAVQVFDGVGHMPHLEIPQQVARAIRAQTGDSA</sequence>
<dbReference type="GO" id="GO:0016020">
    <property type="term" value="C:membrane"/>
    <property type="evidence" value="ECO:0007669"/>
    <property type="project" value="TreeGrafter"/>
</dbReference>
<reference evidence="2 3" key="1">
    <citation type="submission" date="2017-08" db="EMBL/GenBank/DDBJ databases">
        <authorList>
            <person name="de Groot N.N."/>
        </authorList>
    </citation>
    <scope>NUCLEOTIDE SEQUENCE [LARGE SCALE GENOMIC DNA]</scope>
    <source>
        <strain evidence="2 3">USBA 352</strain>
    </source>
</reference>
<accession>A0A285TWL1</accession>
<dbReference type="InterPro" id="IPR050266">
    <property type="entry name" value="AB_hydrolase_sf"/>
</dbReference>
<dbReference type="SUPFAM" id="SSF53474">
    <property type="entry name" value="alpha/beta-Hydrolases"/>
    <property type="match status" value="1"/>
</dbReference>
<dbReference type="EMBL" id="OBML01000016">
    <property type="protein sequence ID" value="SOC26420.1"/>
    <property type="molecule type" value="Genomic_DNA"/>
</dbReference>
<evidence type="ECO:0000313" key="2">
    <source>
        <dbReference type="EMBL" id="SOC26420.1"/>
    </source>
</evidence>
<dbReference type="PANTHER" id="PTHR43798">
    <property type="entry name" value="MONOACYLGLYCEROL LIPASE"/>
    <property type="match status" value="1"/>
</dbReference>
<organism evidence="2 3">
    <name type="scientific">Stappia indica</name>
    <dbReference type="NCBI Taxonomy" id="538381"/>
    <lineage>
        <taxon>Bacteria</taxon>
        <taxon>Pseudomonadati</taxon>
        <taxon>Pseudomonadota</taxon>
        <taxon>Alphaproteobacteria</taxon>
        <taxon>Hyphomicrobiales</taxon>
        <taxon>Stappiaceae</taxon>
        <taxon>Stappia</taxon>
    </lineage>
</organism>
<dbReference type="AlphaFoldDB" id="A0A285TWL1"/>
<feature type="domain" description="AB hydrolase-1" evidence="1">
    <location>
        <begin position="22"/>
        <end position="251"/>
    </location>
</feature>
<dbReference type="InterPro" id="IPR029058">
    <property type="entry name" value="AB_hydrolase_fold"/>
</dbReference>
<keyword evidence="3" id="KW-1185">Reference proteome</keyword>
<dbReference type="PRINTS" id="PR00111">
    <property type="entry name" value="ABHYDROLASE"/>
</dbReference>
<dbReference type="OrthoDB" id="9804723at2"/>